<evidence type="ECO:0000256" key="4">
    <source>
        <dbReference type="ARBA" id="ARBA00022525"/>
    </source>
</evidence>
<dbReference type="PRINTS" id="PR01932">
    <property type="entry name" value="INTRLEUKIN17"/>
</dbReference>
<evidence type="ECO:0000256" key="3">
    <source>
        <dbReference type="ARBA" id="ARBA00022514"/>
    </source>
</evidence>
<keyword evidence="7" id="KW-1185">Reference proteome</keyword>
<comment type="subcellular location">
    <subcellularLocation>
        <location evidence="1">Secreted</location>
    </subcellularLocation>
</comment>
<sequence length="185" mass="20740">HLRHQGQEVAVHIKLGSEAQFTKRSDLLRLKMHVSLLLRGILLLSLAVLSLDAARSEKKSRRKGNQTRGHKIKRNLLCLTPDPTLNLQIIESPSPERSLSPWTYKTSSDNSRIPSNIPEAQCKTKGCLTANGEEDLSLESKPIYYQINVLRKIKSKNARHYSLKLETKLVSVGCTCVSPTVVPQH</sequence>
<dbReference type="Pfam" id="PF06083">
    <property type="entry name" value="IL17"/>
    <property type="match status" value="1"/>
</dbReference>
<name>A0A553RCD7_9TELE</name>
<dbReference type="Proteomes" id="UP000316079">
    <property type="component" value="Unassembled WGS sequence"/>
</dbReference>
<dbReference type="STRING" id="623744.A0A553RCD7"/>
<evidence type="ECO:0000313" key="6">
    <source>
        <dbReference type="EMBL" id="TRY99835.1"/>
    </source>
</evidence>
<dbReference type="AlphaFoldDB" id="A0A553RCD7"/>
<comment type="caution">
    <text evidence="6">The sequence shown here is derived from an EMBL/GenBank/DDBJ whole genome shotgun (WGS) entry which is preliminary data.</text>
</comment>
<evidence type="ECO:0000256" key="1">
    <source>
        <dbReference type="ARBA" id="ARBA00004613"/>
    </source>
</evidence>
<gene>
    <name evidence="6" type="ORF">DNTS_014889</name>
</gene>
<evidence type="ECO:0008006" key="8">
    <source>
        <dbReference type="Google" id="ProtNLM"/>
    </source>
</evidence>
<dbReference type="EMBL" id="SRMA01025040">
    <property type="protein sequence ID" value="TRY99835.1"/>
    <property type="molecule type" value="Genomic_DNA"/>
</dbReference>
<dbReference type="OrthoDB" id="6093351at2759"/>
<dbReference type="GO" id="GO:0005125">
    <property type="term" value="F:cytokine activity"/>
    <property type="evidence" value="ECO:0007669"/>
    <property type="project" value="UniProtKB-KW"/>
</dbReference>
<proteinExistence type="inferred from homology"/>
<keyword evidence="4" id="KW-0964">Secreted</keyword>
<dbReference type="SUPFAM" id="SSF57501">
    <property type="entry name" value="Cystine-knot cytokines"/>
    <property type="match status" value="1"/>
</dbReference>
<evidence type="ECO:0000256" key="5">
    <source>
        <dbReference type="ARBA" id="ARBA00022729"/>
    </source>
</evidence>
<organism evidence="6 7">
    <name type="scientific">Danionella cerebrum</name>
    <dbReference type="NCBI Taxonomy" id="2873325"/>
    <lineage>
        <taxon>Eukaryota</taxon>
        <taxon>Metazoa</taxon>
        <taxon>Chordata</taxon>
        <taxon>Craniata</taxon>
        <taxon>Vertebrata</taxon>
        <taxon>Euteleostomi</taxon>
        <taxon>Actinopterygii</taxon>
        <taxon>Neopterygii</taxon>
        <taxon>Teleostei</taxon>
        <taxon>Ostariophysi</taxon>
        <taxon>Cypriniformes</taxon>
        <taxon>Danionidae</taxon>
        <taxon>Danioninae</taxon>
        <taxon>Danionella</taxon>
    </lineage>
</organism>
<dbReference type="InterPro" id="IPR020440">
    <property type="entry name" value="IL-17_chr"/>
</dbReference>
<dbReference type="GO" id="GO:0005615">
    <property type="term" value="C:extracellular space"/>
    <property type="evidence" value="ECO:0007669"/>
    <property type="project" value="UniProtKB-KW"/>
</dbReference>
<keyword evidence="5" id="KW-0732">Signal</keyword>
<comment type="similarity">
    <text evidence="2">Belongs to the IL-17 family.</text>
</comment>
<dbReference type="GO" id="GO:0006954">
    <property type="term" value="P:inflammatory response"/>
    <property type="evidence" value="ECO:0007669"/>
    <property type="project" value="InterPro"/>
</dbReference>
<protein>
    <recommendedName>
        <fullName evidence="8">Interleukin 17a/f3</fullName>
    </recommendedName>
</protein>
<feature type="non-terminal residue" evidence="6">
    <location>
        <position position="1"/>
    </location>
</feature>
<reference evidence="6 7" key="1">
    <citation type="journal article" date="2019" name="Sci. Data">
        <title>Hybrid genome assembly and annotation of Danionella translucida.</title>
        <authorList>
            <person name="Kadobianskyi M."/>
            <person name="Schulze L."/>
            <person name="Schuelke M."/>
            <person name="Judkewitz B."/>
        </authorList>
    </citation>
    <scope>NUCLEOTIDE SEQUENCE [LARGE SCALE GENOMIC DNA]</scope>
    <source>
        <strain evidence="6 7">Bolton</strain>
    </source>
</reference>
<accession>A0A553RCD7</accession>
<dbReference type="Gene3D" id="2.10.90.10">
    <property type="entry name" value="Cystine-knot cytokines"/>
    <property type="match status" value="1"/>
</dbReference>
<dbReference type="InterPro" id="IPR029034">
    <property type="entry name" value="Cystine-knot_cytokine"/>
</dbReference>
<keyword evidence="3" id="KW-0202">Cytokine</keyword>
<evidence type="ECO:0000256" key="2">
    <source>
        <dbReference type="ARBA" id="ARBA00007236"/>
    </source>
</evidence>
<evidence type="ECO:0000313" key="7">
    <source>
        <dbReference type="Proteomes" id="UP000316079"/>
    </source>
</evidence>
<dbReference type="InterPro" id="IPR010345">
    <property type="entry name" value="IL-17_fam"/>
</dbReference>